<dbReference type="InterPro" id="IPR011032">
    <property type="entry name" value="GroES-like_sf"/>
</dbReference>
<dbReference type="GO" id="GO:0016491">
    <property type="term" value="F:oxidoreductase activity"/>
    <property type="evidence" value="ECO:0007669"/>
    <property type="project" value="TreeGrafter"/>
</dbReference>
<reference evidence="1" key="1">
    <citation type="submission" date="2023-11" db="EMBL/GenBank/DDBJ databases">
        <authorList>
            <person name="Alioto T."/>
            <person name="Alioto T."/>
            <person name="Gomez Garrido J."/>
        </authorList>
    </citation>
    <scope>NUCLEOTIDE SEQUENCE</scope>
</reference>
<name>A0AAI8Z2A3_9PEZI</name>
<accession>A0AAI8Z2A3</accession>
<proteinExistence type="predicted"/>
<dbReference type="Gene3D" id="3.90.180.10">
    <property type="entry name" value="Medium-chain alcohol dehydrogenases, catalytic domain"/>
    <property type="match status" value="1"/>
</dbReference>
<dbReference type="EMBL" id="CAVMBE010000044">
    <property type="protein sequence ID" value="CAK4031145.1"/>
    <property type="molecule type" value="Genomic_DNA"/>
</dbReference>
<comment type="caution">
    <text evidence="1">The sequence shown here is derived from an EMBL/GenBank/DDBJ whole genome shotgun (WGS) entry which is preliminary data.</text>
</comment>
<dbReference type="PANTHER" id="PTHR43677">
    <property type="entry name" value="SHORT-CHAIN DEHYDROGENASE/REDUCTASE"/>
    <property type="match status" value="1"/>
</dbReference>
<dbReference type="PANTHER" id="PTHR43677:SF11">
    <property type="entry name" value="ZINC-CONTAINING ALCOHOL DEHYDROGENASE"/>
    <property type="match status" value="1"/>
</dbReference>
<keyword evidence="2" id="KW-1185">Reference proteome</keyword>
<protein>
    <submittedName>
        <fullName evidence="1">Quinone oxidoreductase</fullName>
    </submittedName>
</protein>
<dbReference type="InterPro" id="IPR051397">
    <property type="entry name" value="Zn-ADH-like_protein"/>
</dbReference>
<dbReference type="Proteomes" id="UP001296104">
    <property type="component" value="Unassembled WGS sequence"/>
</dbReference>
<evidence type="ECO:0000313" key="1">
    <source>
        <dbReference type="EMBL" id="CAK4031145.1"/>
    </source>
</evidence>
<organism evidence="1 2">
    <name type="scientific">Lecanosticta acicola</name>
    <dbReference type="NCBI Taxonomy" id="111012"/>
    <lineage>
        <taxon>Eukaryota</taxon>
        <taxon>Fungi</taxon>
        <taxon>Dikarya</taxon>
        <taxon>Ascomycota</taxon>
        <taxon>Pezizomycotina</taxon>
        <taxon>Dothideomycetes</taxon>
        <taxon>Dothideomycetidae</taxon>
        <taxon>Mycosphaerellales</taxon>
        <taxon>Mycosphaerellaceae</taxon>
        <taxon>Lecanosticta</taxon>
    </lineage>
</organism>
<dbReference type="AlphaFoldDB" id="A0AAI8Z2A3"/>
<dbReference type="Gene3D" id="3.40.50.720">
    <property type="entry name" value="NAD(P)-binding Rossmann-like Domain"/>
    <property type="match status" value="1"/>
</dbReference>
<dbReference type="InterPro" id="IPR036291">
    <property type="entry name" value="NAD(P)-bd_dom_sf"/>
</dbReference>
<evidence type="ECO:0000313" key="2">
    <source>
        <dbReference type="Proteomes" id="UP001296104"/>
    </source>
</evidence>
<dbReference type="SUPFAM" id="SSF50129">
    <property type="entry name" value="GroES-like"/>
    <property type="match status" value="1"/>
</dbReference>
<gene>
    <name evidence="1" type="ORF">LECACI_7A006303</name>
</gene>
<sequence length="305" mass="33183">MHQAQITSWGNPPTYIEVPDLPPPNLEEVRIKVEAVGIHRVVRSRASGQHYSSGELPHIPGIDGVGTTDSGQKVYFMTMGKGVLSEFINMPKHSVFPLPEDSDPVKIAAAINPAMSSWMAFKGRTTNLPEDFTCLILGATSASGRVAIALARTLGAKKVIGAARNKTTLDTLGLDESIIIQEEVEQTDFSNLDDVDVVLDYVYGPLVLHLLKSMNTAKSVQYVHIGALSIPEITIPGQVLRAKDVTIRGSGPGSWSIKEFAKTVPQLLDAVRDMPSQPVKTAKFADVEKAWEYDGPERLVLCREL</sequence>
<dbReference type="SUPFAM" id="SSF51735">
    <property type="entry name" value="NAD(P)-binding Rossmann-fold domains"/>
    <property type="match status" value="1"/>
</dbReference>